<feature type="domain" description="C2H2-type" evidence="2">
    <location>
        <begin position="367"/>
        <end position="388"/>
    </location>
</feature>
<feature type="region of interest" description="Disordered" evidence="1">
    <location>
        <begin position="166"/>
        <end position="237"/>
    </location>
</feature>
<comment type="caution">
    <text evidence="3">The sequence shown here is derived from an EMBL/GenBank/DDBJ whole genome shotgun (WGS) entry which is preliminary data.</text>
</comment>
<feature type="region of interest" description="Disordered" evidence="1">
    <location>
        <begin position="392"/>
        <end position="425"/>
    </location>
</feature>
<evidence type="ECO:0000313" key="4">
    <source>
        <dbReference type="Proteomes" id="UP000827092"/>
    </source>
</evidence>
<evidence type="ECO:0000259" key="2">
    <source>
        <dbReference type="PROSITE" id="PS00028"/>
    </source>
</evidence>
<dbReference type="AlphaFoldDB" id="A0AAV6TVU5"/>
<proteinExistence type="predicted"/>
<evidence type="ECO:0000256" key="1">
    <source>
        <dbReference type="SAM" id="MobiDB-lite"/>
    </source>
</evidence>
<reference evidence="3 4" key="1">
    <citation type="journal article" date="2022" name="Nat. Ecol. Evol.">
        <title>A masculinizing supergene underlies an exaggerated male reproductive morph in a spider.</title>
        <authorList>
            <person name="Hendrickx F."/>
            <person name="De Corte Z."/>
            <person name="Sonet G."/>
            <person name="Van Belleghem S.M."/>
            <person name="Kostlbacher S."/>
            <person name="Vangestel C."/>
        </authorList>
    </citation>
    <scope>NUCLEOTIDE SEQUENCE [LARGE SCALE GENOMIC DNA]</scope>
    <source>
        <strain evidence="3">W744_W776</strain>
    </source>
</reference>
<feature type="region of interest" description="Disordered" evidence="1">
    <location>
        <begin position="261"/>
        <end position="362"/>
    </location>
</feature>
<gene>
    <name evidence="3" type="ORF">JTE90_018862</name>
</gene>
<accession>A0AAV6TVU5</accession>
<dbReference type="Proteomes" id="UP000827092">
    <property type="component" value="Unassembled WGS sequence"/>
</dbReference>
<dbReference type="PROSITE" id="PS00028">
    <property type="entry name" value="ZINC_FINGER_C2H2_1"/>
    <property type="match status" value="1"/>
</dbReference>
<organism evidence="3 4">
    <name type="scientific">Oedothorax gibbosus</name>
    <dbReference type="NCBI Taxonomy" id="931172"/>
    <lineage>
        <taxon>Eukaryota</taxon>
        <taxon>Metazoa</taxon>
        <taxon>Ecdysozoa</taxon>
        <taxon>Arthropoda</taxon>
        <taxon>Chelicerata</taxon>
        <taxon>Arachnida</taxon>
        <taxon>Araneae</taxon>
        <taxon>Araneomorphae</taxon>
        <taxon>Entelegynae</taxon>
        <taxon>Araneoidea</taxon>
        <taxon>Linyphiidae</taxon>
        <taxon>Erigoninae</taxon>
        <taxon>Oedothorax</taxon>
    </lineage>
</organism>
<name>A0AAV6TVU5_9ARAC</name>
<dbReference type="EMBL" id="JAFNEN010000983">
    <property type="protein sequence ID" value="KAG8175569.1"/>
    <property type="molecule type" value="Genomic_DNA"/>
</dbReference>
<feature type="compositionally biased region" description="Polar residues" evidence="1">
    <location>
        <begin position="195"/>
        <end position="211"/>
    </location>
</feature>
<evidence type="ECO:0000313" key="3">
    <source>
        <dbReference type="EMBL" id="KAG8175569.1"/>
    </source>
</evidence>
<protein>
    <recommendedName>
        <fullName evidence="2">C2H2-type domain-containing protein</fullName>
    </recommendedName>
</protein>
<sequence>MFSTKKIINTFIVLPCAGPHLPPPALFSSAGPLFEDPRLWLVGDALRPCLLFFCARGCLFPVALTPSVASPRPFAAPSPACHASLLLRCHSPTHTTLPFWPFRSFSGWRVGGGGIPCALSPPQTFFPTMSTIPIATPPVATRTRGKTMMPVPVKCASLVAPASTCPPTSQASMTPNIDPNPTSPPDVPTHKSAVPQDTSNLPTASPSSACHTESITSTTTLTDSTTPPKSSSPNPSPPLDLIWSLTFSPSLSQKATYSKSLIPSNSNLHETPPVATQKTQPPTASPTQRPETPTCPTVHHESADDTDGQHLPPVPKQHSLIPDITDELNVDDQLPPPSPQQSSVTIDLSSSPEAVPPPPATEEDWTCGFCEAHFPSMTKCDAHLSELHILSQERDEISPPRTSVQPDSPISPSPRCSPPVPTLSD</sequence>
<feature type="compositionally biased region" description="Polar residues" evidence="1">
    <location>
        <begin position="261"/>
        <end position="295"/>
    </location>
</feature>
<feature type="compositionally biased region" description="Pro residues" evidence="1">
    <location>
        <begin position="409"/>
        <end position="425"/>
    </location>
</feature>
<feature type="compositionally biased region" description="Polar residues" evidence="1">
    <location>
        <begin position="166"/>
        <end position="180"/>
    </location>
</feature>
<feature type="compositionally biased region" description="Low complexity" evidence="1">
    <location>
        <begin position="212"/>
        <end position="233"/>
    </location>
</feature>
<keyword evidence="4" id="KW-1185">Reference proteome</keyword>
<dbReference type="InterPro" id="IPR013087">
    <property type="entry name" value="Znf_C2H2_type"/>
</dbReference>